<dbReference type="Gene3D" id="3.40.50.2300">
    <property type="match status" value="1"/>
</dbReference>
<reference evidence="2" key="1">
    <citation type="submission" date="2020-09" db="EMBL/GenBank/DDBJ databases">
        <title>Secondary metabolite and genome analysis of marine Streptomyces chumphonensis KK1-2T.</title>
        <authorList>
            <person name="Phongsopitanun W."/>
            <person name="Kanchanasin P."/>
            <person name="Pittayakhajonwut P."/>
            <person name="Suwanborirux K."/>
            <person name="Tanasupawat S."/>
        </authorList>
    </citation>
    <scope>NUCLEOTIDE SEQUENCE</scope>
    <source>
        <strain evidence="2">KK1-2</strain>
    </source>
</reference>
<gene>
    <name evidence="2" type="ORF">IF129_21800</name>
</gene>
<dbReference type="EMBL" id="JACXYU010000014">
    <property type="protein sequence ID" value="MBD3934183.1"/>
    <property type="molecule type" value="Genomic_DNA"/>
</dbReference>
<evidence type="ECO:0000313" key="3">
    <source>
        <dbReference type="Proteomes" id="UP000632289"/>
    </source>
</evidence>
<feature type="region of interest" description="Disordered" evidence="1">
    <location>
        <begin position="325"/>
        <end position="345"/>
    </location>
</feature>
<keyword evidence="3" id="KW-1185">Reference proteome</keyword>
<proteinExistence type="predicted"/>
<dbReference type="InterPro" id="IPR028082">
    <property type="entry name" value="Peripla_BP_I"/>
</dbReference>
<dbReference type="AlphaFoldDB" id="A0A927ICN0"/>
<dbReference type="RefSeq" id="WP_191211475.1">
    <property type="nucleotide sequence ID" value="NZ_BAABKL010000041.1"/>
</dbReference>
<sequence>MSASGPSFTGVHELLSMIRSLIARRRFLSGTPDTEVRGDHPLPLVCLLREEGANDFLPALHRALGGHDAPQVPHAYLDAAAVDDHVLDRWANTDRQTPPLLPLLDELSAALGADRFGGRPLRFGLYGLADWLTAQRLSPEQGGHEQEIADLLRRRSGRVRESDAAALTGAFAAAPTSVGTVGSMLYLLVAAGRRLGLRRIGRRVPGLGREARWFMRRQPYMVPRHSTSFAGFAERLTEGRRASENPEQVRKLLVHAFLEDLRRVYRRRHRHLLPKRSGWRRTAYTTVLLDNVTEENGGWELLRLINEVRNETGELDPLLVVAAAPRRPSSPEAEESAEPHPPREAHRALEHWLNTLPGRRQRLVENARYLWIGLPPQSGQGDEDPGAGDAWRTVASFRPRAAPLPACRGVAELLLSAALVLTLLPVTANVVRSWSADCAYVRPGFVDGVSVRVAELGRKDRQCIGYSDNAVQVFGTNPRLRAAQAAIFEQNEVAARLHDQQPGRPYLGIVHFVGLTHRAASPDTDHAAAEELEGLLLRQRAQNVKSETQPLLRIIVANGGDGMRKAPEVVRDMLHPLFDADPSVLGVVGLDRTVEETERAITELGLAGIPAVGTTLTGSGLADLSPLYFQMVPDNTRQARLIARYATHLGAGKVTLHHPEDGDSYVDSLLTATRAELGAAGLATESRGWRSVGQVASLCADDTDRGDEIVYYIGRENTFFDFIRSVTKGCTSRRGLPRVIAADAVSRFVAQKENRRHSSLAGQPMAYVGMGALVTLAGSSCVEEGRPASLLGPGTPLDAFCAGYANLHRELARTLPEDETPQMPWPAERTGTTYDVAGLFVDATAALHERLGPSGPGAAPHRAAVAQQLRDSTFQGATGEVDFREDRVGNTRNLAVLEVTDIYDLASAPGCVFMLGDLFHPGQPRDTATGCPR</sequence>
<dbReference type="Proteomes" id="UP000632289">
    <property type="component" value="Unassembled WGS sequence"/>
</dbReference>
<dbReference type="SUPFAM" id="SSF53822">
    <property type="entry name" value="Periplasmic binding protein-like I"/>
    <property type="match status" value="1"/>
</dbReference>
<evidence type="ECO:0000313" key="2">
    <source>
        <dbReference type="EMBL" id="MBD3934183.1"/>
    </source>
</evidence>
<evidence type="ECO:0000256" key="1">
    <source>
        <dbReference type="SAM" id="MobiDB-lite"/>
    </source>
</evidence>
<accession>A0A927ICN0</accession>
<comment type="caution">
    <text evidence="2">The sequence shown here is derived from an EMBL/GenBank/DDBJ whole genome shotgun (WGS) entry which is preliminary data.</text>
</comment>
<name>A0A927ICN0_9ACTN</name>
<organism evidence="2 3">
    <name type="scientific">Streptomyces chumphonensis</name>
    <dbReference type="NCBI Taxonomy" id="1214925"/>
    <lineage>
        <taxon>Bacteria</taxon>
        <taxon>Bacillati</taxon>
        <taxon>Actinomycetota</taxon>
        <taxon>Actinomycetes</taxon>
        <taxon>Kitasatosporales</taxon>
        <taxon>Streptomycetaceae</taxon>
        <taxon>Streptomyces</taxon>
    </lineage>
</organism>
<protein>
    <submittedName>
        <fullName evidence="2">Uncharacterized protein</fullName>
    </submittedName>
</protein>